<feature type="compositionally biased region" description="Low complexity" evidence="1">
    <location>
        <begin position="112"/>
        <end position="130"/>
    </location>
</feature>
<reference evidence="3" key="1">
    <citation type="journal article" date="2014" name="Proc. Natl. Acad. Sci. U.S.A.">
        <title>Extensive sampling of basidiomycete genomes demonstrates inadequacy of the white-rot/brown-rot paradigm for wood decay fungi.</title>
        <authorList>
            <person name="Riley R."/>
            <person name="Salamov A.A."/>
            <person name="Brown D.W."/>
            <person name="Nagy L.G."/>
            <person name="Floudas D."/>
            <person name="Held B.W."/>
            <person name="Levasseur A."/>
            <person name="Lombard V."/>
            <person name="Morin E."/>
            <person name="Otillar R."/>
            <person name="Lindquist E.A."/>
            <person name="Sun H."/>
            <person name="LaButti K.M."/>
            <person name="Schmutz J."/>
            <person name="Jabbour D."/>
            <person name="Luo H."/>
            <person name="Baker S.E."/>
            <person name="Pisabarro A.G."/>
            <person name="Walton J.D."/>
            <person name="Blanchette R.A."/>
            <person name="Henrissat B."/>
            <person name="Martin F."/>
            <person name="Cullen D."/>
            <person name="Hibbett D.S."/>
            <person name="Grigoriev I.V."/>
        </authorList>
    </citation>
    <scope>NUCLEOTIDE SEQUENCE [LARGE SCALE GENOMIC DNA]</scope>
    <source>
        <strain evidence="3">CBS 339.88</strain>
    </source>
</reference>
<dbReference type="HOGENOM" id="CLU_1245455_0_0_1"/>
<evidence type="ECO:0000313" key="2">
    <source>
        <dbReference type="EMBL" id="KDR69068.1"/>
    </source>
</evidence>
<protein>
    <submittedName>
        <fullName evidence="2">Uncharacterized protein</fullName>
    </submittedName>
</protein>
<keyword evidence="3" id="KW-1185">Reference proteome</keyword>
<sequence length="222" mass="24154">MLHISTSPPVAHVHALSFFQLVAVVARRPPCPATHAAPPTPLRGEHSPPSSVSPLVSSRPLLLLFDMHLVNLRRPIPRCSSPYALPLVKTPTLKMVLTPPAALPSCSTAPAALPAPLKPTPTRSHTAPSPSSSPSPPNHSPFHIRHPRTRRCRPHPPHLFQLADLHHRLGLHPRPRSCPSYFPAQSRPRPFLAQAPSVSTRTAPTPPLYASPRIKVLSFEIV</sequence>
<dbReference type="Proteomes" id="UP000027222">
    <property type="component" value="Unassembled WGS sequence"/>
</dbReference>
<proteinExistence type="predicted"/>
<feature type="compositionally biased region" description="Basic residues" evidence="1">
    <location>
        <begin position="142"/>
        <end position="156"/>
    </location>
</feature>
<gene>
    <name evidence="2" type="ORF">GALMADRAFT_145793</name>
</gene>
<feature type="region of interest" description="Disordered" evidence="1">
    <location>
        <begin position="112"/>
        <end position="156"/>
    </location>
</feature>
<dbReference type="EMBL" id="KL142404">
    <property type="protein sequence ID" value="KDR69068.1"/>
    <property type="molecule type" value="Genomic_DNA"/>
</dbReference>
<organism evidence="2 3">
    <name type="scientific">Galerina marginata (strain CBS 339.88)</name>
    <dbReference type="NCBI Taxonomy" id="685588"/>
    <lineage>
        <taxon>Eukaryota</taxon>
        <taxon>Fungi</taxon>
        <taxon>Dikarya</taxon>
        <taxon>Basidiomycota</taxon>
        <taxon>Agaricomycotina</taxon>
        <taxon>Agaricomycetes</taxon>
        <taxon>Agaricomycetidae</taxon>
        <taxon>Agaricales</taxon>
        <taxon>Agaricineae</taxon>
        <taxon>Strophariaceae</taxon>
        <taxon>Galerina</taxon>
    </lineage>
</organism>
<evidence type="ECO:0000313" key="3">
    <source>
        <dbReference type="Proteomes" id="UP000027222"/>
    </source>
</evidence>
<dbReference type="AlphaFoldDB" id="A0A067SQL8"/>
<evidence type="ECO:0000256" key="1">
    <source>
        <dbReference type="SAM" id="MobiDB-lite"/>
    </source>
</evidence>
<accession>A0A067SQL8</accession>
<name>A0A067SQL8_GALM3</name>